<dbReference type="CDD" id="cd00067">
    <property type="entry name" value="GAL4"/>
    <property type="match status" value="1"/>
</dbReference>
<evidence type="ECO:0000313" key="5">
    <source>
        <dbReference type="Proteomes" id="UP000616885"/>
    </source>
</evidence>
<dbReference type="GO" id="GO:0008270">
    <property type="term" value="F:zinc ion binding"/>
    <property type="evidence" value="ECO:0007669"/>
    <property type="project" value="InterPro"/>
</dbReference>
<dbReference type="Pfam" id="PF00172">
    <property type="entry name" value="Zn_clus"/>
    <property type="match status" value="1"/>
</dbReference>
<dbReference type="PROSITE" id="PS50048">
    <property type="entry name" value="ZN2_CY6_FUNGAL_2"/>
    <property type="match status" value="1"/>
</dbReference>
<reference evidence="4" key="1">
    <citation type="submission" date="2020-10" db="EMBL/GenBank/DDBJ databases">
        <title>High-Quality Genome Resource of Clonostachys rosea strain S41 by Oxford Nanopore Long-Read Sequencing.</title>
        <authorList>
            <person name="Wang H."/>
        </authorList>
    </citation>
    <scope>NUCLEOTIDE SEQUENCE</scope>
    <source>
        <strain evidence="4">S41</strain>
    </source>
</reference>
<dbReference type="InterPro" id="IPR053178">
    <property type="entry name" value="Osmoadaptation_assoc"/>
</dbReference>
<dbReference type="SMART" id="SM00066">
    <property type="entry name" value="GAL4"/>
    <property type="match status" value="1"/>
</dbReference>
<gene>
    <name evidence="4" type="ORF">IM811_017821</name>
</gene>
<feature type="region of interest" description="Disordered" evidence="2">
    <location>
        <begin position="291"/>
        <end position="320"/>
    </location>
</feature>
<evidence type="ECO:0000313" key="4">
    <source>
        <dbReference type="EMBL" id="KAF9748316.1"/>
    </source>
</evidence>
<dbReference type="InterPro" id="IPR001138">
    <property type="entry name" value="Zn2Cys6_DnaBD"/>
</dbReference>
<organism evidence="4 5">
    <name type="scientific">Bionectria ochroleuca</name>
    <name type="common">Gliocladium roseum</name>
    <dbReference type="NCBI Taxonomy" id="29856"/>
    <lineage>
        <taxon>Eukaryota</taxon>
        <taxon>Fungi</taxon>
        <taxon>Dikarya</taxon>
        <taxon>Ascomycota</taxon>
        <taxon>Pezizomycotina</taxon>
        <taxon>Sordariomycetes</taxon>
        <taxon>Hypocreomycetidae</taxon>
        <taxon>Hypocreales</taxon>
        <taxon>Bionectriaceae</taxon>
        <taxon>Clonostachys</taxon>
    </lineage>
</organism>
<sequence length="540" mass="61227">MPAPLKSLACQNCKLKRTKCDQNWPSCSQCIRKGVRCPGPSSLMKIINHGNHVVSTTESSEQTALQLTKSSEAAVLVQREPLKQYAKGHAMSGRLRLQVPLFTLSSHADTVAAQITALVQTESLTAFGMQQFVDYCPQRIHQSSCLLDCVALFCQLWIRCFKRREPLSAVLGSKAYGKAIRSLRRAVAGDQLYTVETLGAMMLFYGFMRFTGFYSSVELLPHQLGIRRVIKQIGPPDRKDELHLEIFITHLSIMLEQIMFHPELRYTEQIQPQDVLSDLSRWFLGYSVRGDSQQEETEDGDDGTDDDNFGIDDAGSGTDDDEDTLYELMGSFFSSALVPYYVHWFPKITEIRQDPSRMDNRRSVLCRKLGRVIRKMEAARIWQRWMKLGCITECLDPDFFLGYRFEFSSFHIAQLAITAMMIEVVLLRTHYDLGSLGLAPNGDVYRRYLDACVRGWLCLPYLQTLDALSAPELLKPLLVTLEPASTEQLGHMLRLDLTWKACGLKNPKDTEGSKAWIHELAKKLTGRMPRPKESDSSNES</sequence>
<dbReference type="GO" id="GO:0000981">
    <property type="term" value="F:DNA-binding transcription factor activity, RNA polymerase II-specific"/>
    <property type="evidence" value="ECO:0007669"/>
    <property type="project" value="InterPro"/>
</dbReference>
<dbReference type="Gene3D" id="4.10.240.10">
    <property type="entry name" value="Zn(2)-C6 fungal-type DNA-binding domain"/>
    <property type="match status" value="1"/>
</dbReference>
<dbReference type="AlphaFoldDB" id="A0A8H7KD19"/>
<dbReference type="SUPFAM" id="SSF57701">
    <property type="entry name" value="Zn2/Cys6 DNA-binding domain"/>
    <property type="match status" value="1"/>
</dbReference>
<comment type="caution">
    <text evidence="4">The sequence shown here is derived from an EMBL/GenBank/DDBJ whole genome shotgun (WGS) entry which is preliminary data.</text>
</comment>
<dbReference type="EMBL" id="JADCTT010000009">
    <property type="protein sequence ID" value="KAF9748316.1"/>
    <property type="molecule type" value="Genomic_DNA"/>
</dbReference>
<protein>
    <recommendedName>
        <fullName evidence="3">Zn(2)-C6 fungal-type domain-containing protein</fullName>
    </recommendedName>
</protein>
<dbReference type="PROSITE" id="PS00463">
    <property type="entry name" value="ZN2_CY6_FUNGAL_1"/>
    <property type="match status" value="1"/>
</dbReference>
<name>A0A8H7KD19_BIOOC</name>
<dbReference type="InterPro" id="IPR036864">
    <property type="entry name" value="Zn2-C6_fun-type_DNA-bd_sf"/>
</dbReference>
<accession>A0A8H7KD19</accession>
<evidence type="ECO:0000259" key="3">
    <source>
        <dbReference type="PROSITE" id="PS50048"/>
    </source>
</evidence>
<proteinExistence type="predicted"/>
<evidence type="ECO:0000256" key="2">
    <source>
        <dbReference type="SAM" id="MobiDB-lite"/>
    </source>
</evidence>
<feature type="domain" description="Zn(2)-C6 fungal-type" evidence="3">
    <location>
        <begin position="9"/>
        <end position="37"/>
    </location>
</feature>
<dbReference type="PANTHER" id="PTHR38111">
    <property type="entry name" value="ZN(2)-C6 FUNGAL-TYPE DOMAIN-CONTAINING PROTEIN-RELATED"/>
    <property type="match status" value="1"/>
</dbReference>
<feature type="compositionally biased region" description="Acidic residues" evidence="2">
    <location>
        <begin position="293"/>
        <end position="310"/>
    </location>
</feature>
<keyword evidence="1" id="KW-0539">Nucleus</keyword>
<evidence type="ECO:0000256" key="1">
    <source>
        <dbReference type="ARBA" id="ARBA00023242"/>
    </source>
</evidence>
<dbReference type="PANTHER" id="PTHR38111:SF9">
    <property type="entry name" value="ZN(2)-C6 FUNGAL-TYPE DOMAIN-CONTAINING PROTEIN"/>
    <property type="match status" value="1"/>
</dbReference>
<dbReference type="Proteomes" id="UP000616885">
    <property type="component" value="Unassembled WGS sequence"/>
</dbReference>